<feature type="compositionally biased region" description="Basic residues" evidence="1">
    <location>
        <begin position="639"/>
        <end position="649"/>
    </location>
</feature>
<dbReference type="GO" id="GO:0043022">
    <property type="term" value="F:ribosome binding"/>
    <property type="evidence" value="ECO:0007669"/>
    <property type="project" value="TreeGrafter"/>
</dbReference>
<dbReference type="EMBL" id="LN835304">
    <property type="protein sequence ID" value="CRH00237.1"/>
    <property type="molecule type" value="Genomic_DNA"/>
</dbReference>
<dbReference type="GO" id="GO:0005786">
    <property type="term" value="C:signal recognition particle, endoplasmic reticulum targeting"/>
    <property type="evidence" value="ECO:0007669"/>
    <property type="project" value="TreeGrafter"/>
</dbReference>
<dbReference type="InterPro" id="IPR011990">
    <property type="entry name" value="TPR-like_helical_dom_sf"/>
</dbReference>
<evidence type="ECO:0000313" key="2">
    <source>
        <dbReference type="EMBL" id="CRH00237.1"/>
    </source>
</evidence>
<evidence type="ECO:0000256" key="1">
    <source>
        <dbReference type="SAM" id="MobiDB-lite"/>
    </source>
</evidence>
<protein>
    <recommendedName>
        <fullName evidence="4">Signal recognition particle subunit SRP72</fullName>
    </recommendedName>
</protein>
<dbReference type="RefSeq" id="XP_028533241.1">
    <property type="nucleotide sequence ID" value="XM_028676787.1"/>
</dbReference>
<dbReference type="GO" id="GO:0006614">
    <property type="term" value="P:SRP-dependent cotranslational protein targeting to membrane"/>
    <property type="evidence" value="ECO:0007669"/>
    <property type="project" value="InterPro"/>
</dbReference>
<dbReference type="AlphaFoldDB" id="A0A1J1H5N6"/>
<dbReference type="KEGG" id="prel:PRELSG_0934000"/>
<evidence type="ECO:0008006" key="4">
    <source>
        <dbReference type="Google" id="ProtNLM"/>
    </source>
</evidence>
<keyword evidence="3" id="KW-1185">Reference proteome</keyword>
<dbReference type="OrthoDB" id="372133at2759"/>
<feature type="region of interest" description="Disordered" evidence="1">
    <location>
        <begin position="637"/>
        <end position="688"/>
    </location>
</feature>
<dbReference type="InterPro" id="IPR026270">
    <property type="entry name" value="SRP72"/>
</dbReference>
<dbReference type="PANTHER" id="PTHR14094:SF9">
    <property type="entry name" value="SIGNAL RECOGNITION PARTICLE SUBUNIT SRP72"/>
    <property type="match status" value="1"/>
</dbReference>
<feature type="compositionally biased region" description="Basic residues" evidence="1">
    <location>
        <begin position="671"/>
        <end position="680"/>
    </location>
</feature>
<feature type="compositionally biased region" description="Basic and acidic residues" evidence="1">
    <location>
        <begin position="657"/>
        <end position="670"/>
    </location>
</feature>
<dbReference type="GeneID" id="39736352"/>
<accession>A0A1J1H5N6</accession>
<sequence length="712" mass="85617">MNGTRKSLREVPLEEIKYNFEKKNYNDVIILTTNIFNNEDCDEYALKTRFYCLMERKNFTRVIHEITYCLIRNKDKEKTFKNIFQENYTIIRDKNVLFELFYSLYKLGKYKKLNGCLKFLLENENKYDDFINVLLAQVNFKLRNFEACINSYELLLNDKGKQAVATTNLYSSYISEYMQLTYEYNFLRTKDKLSRVVEYTDIENLREKIKKITKNFKYDENDNFELPFNYALFFTIEKKYSESIKFLDLLENFCKSILIEDTNNSKILSSSHIAEINSRRIFVQLARAYIYSKTNKIKESIIIYENILNNYDENINNIVVLLAYNNYLAIMHNEINKNTDKKSNSELIFNINYDKLNQIKSFIFMNKDIHNNINEVINSIISFNECLLYLSPDQKDDFKIKLSNFSMRFNNSILLDKLNIIALKNESYMKCKCYILNNIDSMQSPENKIRFINAYVSLCYEKRSYKEILKIYFKYEDIFQNSVKDYSIFFSNMFYIYICIKYKENFKLSNSSKNINTLNLVIDLFHKYKENIKKNINIVNYETLFLVSKYLIHHKKSELLIDIFDYLSNEVKNDFNFISCFTYISTYINLNNAYKYEDKLKKTVLSETYLIDVDELENKSFTFDLTINNEINSLSAEKNKKKRKRKKKKNTDANYNYDHDKWLPKHEKPGYKKFKKKKKKNETTHTKIVIVEENKNQINQSKLQKLKKRRKK</sequence>
<dbReference type="Proteomes" id="UP000220158">
    <property type="component" value="Chromosome 9"/>
</dbReference>
<evidence type="ECO:0000313" key="3">
    <source>
        <dbReference type="Proteomes" id="UP000220158"/>
    </source>
</evidence>
<organism evidence="2 3">
    <name type="scientific">Plasmodium relictum</name>
    <dbReference type="NCBI Taxonomy" id="85471"/>
    <lineage>
        <taxon>Eukaryota</taxon>
        <taxon>Sar</taxon>
        <taxon>Alveolata</taxon>
        <taxon>Apicomplexa</taxon>
        <taxon>Aconoidasida</taxon>
        <taxon>Haemosporida</taxon>
        <taxon>Plasmodiidae</taxon>
        <taxon>Plasmodium</taxon>
        <taxon>Plasmodium (Haemamoeba)</taxon>
    </lineage>
</organism>
<reference evidence="2 3" key="1">
    <citation type="submission" date="2015-04" db="EMBL/GenBank/DDBJ databases">
        <authorList>
            <consortium name="Pathogen Informatics"/>
        </authorList>
    </citation>
    <scope>NUCLEOTIDE SEQUENCE [LARGE SCALE GENOMIC DNA]</scope>
    <source>
        <strain evidence="2 3">SGS1</strain>
    </source>
</reference>
<feature type="region of interest" description="Disordered" evidence="1">
    <location>
        <begin position="693"/>
        <end position="712"/>
    </location>
</feature>
<proteinExistence type="predicted"/>
<dbReference type="PANTHER" id="PTHR14094">
    <property type="entry name" value="SIGNAL RECOGNITION PARTICLE 72"/>
    <property type="match status" value="1"/>
</dbReference>
<gene>
    <name evidence="2" type="ORF">PRELSG_0934000</name>
</gene>
<dbReference type="Gene3D" id="1.25.40.10">
    <property type="entry name" value="Tetratricopeptide repeat domain"/>
    <property type="match status" value="1"/>
</dbReference>
<dbReference type="GO" id="GO:0008312">
    <property type="term" value="F:7S RNA binding"/>
    <property type="evidence" value="ECO:0007669"/>
    <property type="project" value="TreeGrafter"/>
</dbReference>
<name>A0A1J1H5N6_PLARL</name>
<dbReference type="VEuPathDB" id="PlasmoDB:PRELSG_0934000"/>